<reference evidence="2" key="1">
    <citation type="submission" date="2017-01" db="EMBL/GenBank/DDBJ databases">
        <title>Genomic analysis of Xuhuaishuia manganoxidans DY6-4.</title>
        <authorList>
            <person name="Wang X."/>
        </authorList>
    </citation>
    <scope>NUCLEOTIDE SEQUENCE</scope>
    <source>
        <strain evidence="2">DY6-4</strain>
        <plasmid evidence="2">unnamed</plasmid>
    </source>
</reference>
<dbReference type="GO" id="GO:0008146">
    <property type="term" value="F:sulfotransferase activity"/>
    <property type="evidence" value="ECO:0007669"/>
    <property type="project" value="InterPro"/>
</dbReference>
<dbReference type="RefSeq" id="WP_076981331.1">
    <property type="nucleotide sequence ID" value="NZ_CP019127.1"/>
</dbReference>
<dbReference type="Pfam" id="PF13469">
    <property type="entry name" value="Sulfotransfer_3"/>
    <property type="match status" value="1"/>
</dbReference>
<dbReference type="PANTHER" id="PTHR10605">
    <property type="entry name" value="HEPARAN SULFATE SULFOTRANSFERASE"/>
    <property type="match status" value="1"/>
</dbReference>
<evidence type="ECO:0000256" key="1">
    <source>
        <dbReference type="ARBA" id="ARBA00022679"/>
    </source>
</evidence>
<accession>A0A2M9D457</accession>
<dbReference type="AlphaFoldDB" id="A0A1P8QYD0"/>
<dbReference type="Gene3D" id="3.40.50.300">
    <property type="entry name" value="P-loop containing nucleotide triphosphate hydrolases"/>
    <property type="match status" value="1"/>
</dbReference>
<gene>
    <name evidence="2" type="ORF">BV394_16080</name>
</gene>
<dbReference type="OrthoDB" id="7210452at2"/>
<name>A0A1P8QYD0_9RHOB</name>
<sequence>MRPNLFLLAAPRAGSTQLAHWLASHPDIGIPPVKEPNFFSSHEFCPRLVAREGLNDIDPEGALPPRHPAQFAVFRRAQDYARLYRGLHMRWRLDASTSYLACPEAPNRIAASLPRARALCLTRDPVERALSHYRLALRTGRTRRPLTEELADELAGRTPLAARFLLRPSDQAAGLARVATAFPGRHLALRFEELIADPRPQLDRIAAFLDIDPAGFDLDVRARNAGVAPRFAGLNHLLHRTGLRTPLRRALPPALKPALKRLVFTRHAAAIDPADRAALERLL</sequence>
<dbReference type="InterPro" id="IPR037359">
    <property type="entry name" value="NST/OST"/>
</dbReference>
<proteinExistence type="predicted"/>
<accession>A0A1P8QYD0</accession>
<dbReference type="SUPFAM" id="SSF52540">
    <property type="entry name" value="P-loop containing nucleoside triphosphate hydrolases"/>
    <property type="match status" value="1"/>
</dbReference>
<dbReference type="InterPro" id="IPR027417">
    <property type="entry name" value="P-loop_NTPase"/>
</dbReference>
<evidence type="ECO:0000313" key="2">
    <source>
        <dbReference type="EMBL" id="APX91408.1"/>
    </source>
</evidence>
<keyword evidence="2" id="KW-0614">Plasmid</keyword>
<dbReference type="EMBL" id="CP019127">
    <property type="protein sequence ID" value="APX91408.1"/>
    <property type="molecule type" value="Genomic_DNA"/>
</dbReference>
<organism evidence="2">
    <name type="scientific">Brevirhabdus pacifica</name>
    <dbReference type="NCBI Taxonomy" id="1267768"/>
    <lineage>
        <taxon>Bacteria</taxon>
        <taxon>Pseudomonadati</taxon>
        <taxon>Pseudomonadota</taxon>
        <taxon>Alphaproteobacteria</taxon>
        <taxon>Rhodobacterales</taxon>
        <taxon>Paracoccaceae</taxon>
        <taxon>Brevirhabdus</taxon>
    </lineage>
</organism>
<keyword evidence="1" id="KW-0808">Transferase</keyword>
<geneLocation type="plasmid" evidence="2">
    <name>unnamed</name>
</geneLocation>
<dbReference type="PANTHER" id="PTHR10605:SF56">
    <property type="entry name" value="BIFUNCTIONAL HEPARAN SULFATE N-DEACETYLASE_N-SULFOTRANSFERASE"/>
    <property type="match status" value="1"/>
</dbReference>
<protein>
    <submittedName>
        <fullName evidence="2">Uncharacterized protein</fullName>
    </submittedName>
</protein>